<name>A0A133VCA3_9EURY</name>
<organism evidence="1 2">
    <name type="scientific">candidate division MSBL1 archaeon SCGC-AAA261G05</name>
    <dbReference type="NCBI Taxonomy" id="1698276"/>
    <lineage>
        <taxon>Archaea</taxon>
        <taxon>Methanobacteriati</taxon>
        <taxon>Methanobacteriota</taxon>
        <taxon>candidate division MSBL1</taxon>
    </lineage>
</organism>
<gene>
    <name evidence="1" type="ORF">AKJ47_00905</name>
</gene>
<feature type="non-terminal residue" evidence="1">
    <location>
        <position position="128"/>
    </location>
</feature>
<protein>
    <recommendedName>
        <fullName evidence="3">PIN domain-containing protein</fullName>
    </recommendedName>
</protein>
<reference evidence="1 2" key="1">
    <citation type="journal article" date="2016" name="Sci. Rep.">
        <title>Metabolic traits of an uncultured archaeal lineage -MSBL1- from brine pools of the Red Sea.</title>
        <authorList>
            <person name="Mwirichia R."/>
            <person name="Alam I."/>
            <person name="Rashid M."/>
            <person name="Vinu M."/>
            <person name="Ba-Alawi W."/>
            <person name="Anthony Kamau A."/>
            <person name="Kamanda Ngugi D."/>
            <person name="Goker M."/>
            <person name="Klenk H.P."/>
            <person name="Bajic V."/>
            <person name="Stingl U."/>
        </authorList>
    </citation>
    <scope>NUCLEOTIDE SEQUENCE [LARGE SCALE GENOMIC DNA]</scope>
    <source>
        <strain evidence="1">SCGC-AAA261G05</strain>
    </source>
</reference>
<sequence>MECVSGDASSIILLAKATLLKTTCQNTELKMTETAYHEATRKKEREDATLIIDLQEKDEIKIEKDPKNTGRIAEQFNMGGGESSTVALAGRENCIALTDDKRSLKAARANNIDRATAASVIVSLSNAK</sequence>
<keyword evidence="2" id="KW-1185">Reference proteome</keyword>
<comment type="caution">
    <text evidence="1">The sequence shown here is derived from an EMBL/GenBank/DDBJ whole genome shotgun (WGS) entry which is preliminary data.</text>
</comment>
<evidence type="ECO:0008006" key="3">
    <source>
        <dbReference type="Google" id="ProtNLM"/>
    </source>
</evidence>
<proteinExistence type="predicted"/>
<evidence type="ECO:0000313" key="1">
    <source>
        <dbReference type="EMBL" id="KXB04083.1"/>
    </source>
</evidence>
<dbReference type="EMBL" id="LHYA01000006">
    <property type="protein sequence ID" value="KXB04083.1"/>
    <property type="molecule type" value="Genomic_DNA"/>
</dbReference>
<dbReference type="InterPro" id="IPR021799">
    <property type="entry name" value="PIN-like_prokaryotic"/>
</dbReference>
<dbReference type="AlphaFoldDB" id="A0A133VCA3"/>
<dbReference type="Pfam" id="PF11848">
    <property type="entry name" value="DUF3368"/>
    <property type="match status" value="1"/>
</dbReference>
<dbReference type="Proteomes" id="UP000070405">
    <property type="component" value="Unassembled WGS sequence"/>
</dbReference>
<accession>A0A133VCA3</accession>
<evidence type="ECO:0000313" key="2">
    <source>
        <dbReference type="Proteomes" id="UP000070405"/>
    </source>
</evidence>